<evidence type="ECO:0000313" key="2">
    <source>
        <dbReference type="Proteomes" id="UP000472274"/>
    </source>
</evidence>
<dbReference type="InterPro" id="IPR016186">
    <property type="entry name" value="C-type_lectin-like/link_sf"/>
</dbReference>
<dbReference type="Proteomes" id="UP000472274">
    <property type="component" value="Unplaced"/>
</dbReference>
<dbReference type="InParanoid" id="A0A674IB27"/>
<dbReference type="InterPro" id="IPR042190">
    <property type="entry name" value="KLRG1"/>
</dbReference>
<protein>
    <recommendedName>
        <fullName evidence="3">C-type lectin domain-containing protein</fullName>
    </recommendedName>
</protein>
<name>A0A674IB27_9SAUR</name>
<dbReference type="SUPFAM" id="SSF56436">
    <property type="entry name" value="C-type lectin-like"/>
    <property type="match status" value="1"/>
</dbReference>
<reference evidence="1" key="1">
    <citation type="submission" date="2025-08" db="UniProtKB">
        <authorList>
            <consortium name="Ensembl"/>
        </authorList>
    </citation>
    <scope>IDENTIFICATION</scope>
</reference>
<organism evidence="1 2">
    <name type="scientific">Terrapene triunguis</name>
    <name type="common">Three-toed box turtle</name>
    <dbReference type="NCBI Taxonomy" id="2587831"/>
    <lineage>
        <taxon>Eukaryota</taxon>
        <taxon>Metazoa</taxon>
        <taxon>Chordata</taxon>
        <taxon>Craniata</taxon>
        <taxon>Vertebrata</taxon>
        <taxon>Euteleostomi</taxon>
        <taxon>Archelosauria</taxon>
        <taxon>Testudinata</taxon>
        <taxon>Testudines</taxon>
        <taxon>Cryptodira</taxon>
        <taxon>Durocryptodira</taxon>
        <taxon>Testudinoidea</taxon>
        <taxon>Emydidae</taxon>
        <taxon>Terrapene</taxon>
    </lineage>
</organism>
<dbReference type="GeneTree" id="ENSGT00960000189960"/>
<reference evidence="1" key="2">
    <citation type="submission" date="2025-09" db="UniProtKB">
        <authorList>
            <consortium name="Ensembl"/>
        </authorList>
    </citation>
    <scope>IDENTIFICATION</scope>
</reference>
<dbReference type="AlphaFoldDB" id="A0A674IB27"/>
<dbReference type="PANTHER" id="PTHR47648:SF1">
    <property type="entry name" value="KILLER CELL LECTIN-LIKE RECEPTOR SUBFAMILY G MEMBER 1"/>
    <property type="match status" value="1"/>
</dbReference>
<dbReference type="PANTHER" id="PTHR47648">
    <property type="entry name" value="KILLER CELL LECTIN-LIKE RECEPTOR SUBFAMILY G MEMBER 1"/>
    <property type="match status" value="1"/>
</dbReference>
<accession>A0A674IB27</accession>
<keyword evidence="2" id="KW-1185">Reference proteome</keyword>
<dbReference type="InterPro" id="IPR016187">
    <property type="entry name" value="CTDL_fold"/>
</dbReference>
<dbReference type="Ensembl" id="ENSTMTT00000006168.1">
    <property type="protein sequence ID" value="ENSTMTP00000005970.1"/>
    <property type="gene ID" value="ENSTMTG00000004391.1"/>
</dbReference>
<sequence length="198" mass="21766">KHTQHLSCFQRSILSTWLLCSTQGGYIFASGCAIPACILAIKCSKMLQNSPCPGCPDQWFGYRNSCYFFSKMKKDWNSSQATCSAEGSHLLVISDAKKMVKVCYDQQSGKDVAWEPFSILWPMSLSPPIVSFPLMRVSLAQLVSATERSCVGDTGSHLFVSSFTSRCQVGGTKLMTMRVFQAPGKQGKASWDSCLSKS</sequence>
<dbReference type="Gene3D" id="3.10.100.10">
    <property type="entry name" value="Mannose-Binding Protein A, subunit A"/>
    <property type="match status" value="1"/>
</dbReference>
<evidence type="ECO:0000313" key="1">
    <source>
        <dbReference type="Ensembl" id="ENSTMTP00000005970.1"/>
    </source>
</evidence>
<evidence type="ECO:0008006" key="3">
    <source>
        <dbReference type="Google" id="ProtNLM"/>
    </source>
</evidence>
<proteinExistence type="predicted"/>